<dbReference type="PANTHER" id="PTHR21497">
    <property type="entry name" value="UBIQUITIN LIGASE E3 ALPHA-RELATED"/>
    <property type="match status" value="1"/>
</dbReference>
<dbReference type="WBParaSite" id="ECPE_0000995801-mRNA-1">
    <property type="protein sequence ID" value="ECPE_0000995801-mRNA-1"/>
    <property type="gene ID" value="ECPE_0000995801"/>
</dbReference>
<keyword evidence="1" id="KW-0862">Zinc</keyword>
<accession>A0A183ASJ2</accession>
<evidence type="ECO:0000313" key="4">
    <source>
        <dbReference type="Proteomes" id="UP000272942"/>
    </source>
</evidence>
<keyword evidence="4" id="KW-1185">Reference proteome</keyword>
<comment type="function">
    <text evidence="1">Ubiquitin ligase protein which is a component of the N-end rule pathway. Recognizes and binds to proteins bearing specific N-terminal residues that are destabilizing according to the N-end rule, leading to their ubiquitination and subsequent degradation.</text>
</comment>
<proteinExistence type="inferred from homology"/>
<comment type="similarity">
    <text evidence="1">Belongs to the E3 ubiquitin-protein ligase UBR1-like family.</text>
</comment>
<keyword evidence="1" id="KW-0479">Metal-binding</keyword>
<evidence type="ECO:0000256" key="1">
    <source>
        <dbReference type="RuleBase" id="RU366018"/>
    </source>
</evidence>
<organism evidence="5">
    <name type="scientific">Echinostoma caproni</name>
    <dbReference type="NCBI Taxonomy" id="27848"/>
    <lineage>
        <taxon>Eukaryota</taxon>
        <taxon>Metazoa</taxon>
        <taxon>Spiralia</taxon>
        <taxon>Lophotrochozoa</taxon>
        <taxon>Platyhelminthes</taxon>
        <taxon>Trematoda</taxon>
        <taxon>Digenea</taxon>
        <taxon>Plagiorchiida</taxon>
        <taxon>Echinostomata</taxon>
        <taxon>Echinostomatoidea</taxon>
        <taxon>Echinostomatidae</taxon>
        <taxon>Echinostoma</taxon>
    </lineage>
</organism>
<feature type="region of interest" description="Disordered" evidence="2">
    <location>
        <begin position="436"/>
        <end position="459"/>
    </location>
</feature>
<dbReference type="EC" id="2.3.2.27" evidence="1"/>
<protein>
    <recommendedName>
        <fullName evidence="1">E3 ubiquitin-protein ligase</fullName>
        <ecNumber evidence="1">2.3.2.27</ecNumber>
    </recommendedName>
</protein>
<evidence type="ECO:0000313" key="5">
    <source>
        <dbReference type="WBParaSite" id="ECPE_0000995801-mRNA-1"/>
    </source>
</evidence>
<feature type="compositionally biased region" description="Polar residues" evidence="2">
    <location>
        <begin position="439"/>
        <end position="451"/>
    </location>
</feature>
<dbReference type="PANTHER" id="PTHR21497:SF24">
    <property type="entry name" value="E3 UBIQUITIN-PROTEIN LIGASE UBR1"/>
    <property type="match status" value="1"/>
</dbReference>
<sequence>MIDFIAQYNAKLWVRNGFAIQQSVDQIFSPVLRVEMIDRDLQLLQIGAAILPPDEFLVRMIHHLRLAAYLLEPSQSTAGRGSVQAVEMLLRTLINLVTNRSRPSIGKFGLDYIQLADEAELLKECVIDPELEEFHAALLDDVVHTLCVRPMICSELLHHLPYQPVGCLLRVSSTNKSNSSVSLASSSRRANRLGVEQVLPRILQQIATQSSVSGRIVFTLKPEVMAFRFNRFHWGYRHAEQTQAEANVTKSLKRWLVDMANRSDVPQSVRNNLSNMPLPPPAPRPLRLLLPSVAPNLLRLVSCSTFVRLIRTLLDIALTHGNSSSWWSDTLLDLTLHLITIALYEDELESHWTWNYFKKVAQMRERVLTPLDAPEPATTASCAPSPGSQTSHISTVAALRQHRAEQARERQSKIMARMSKMQRTFISAYGHMDTEERTQSNVPITTDPTDQSGDEEMLPDEGTVQSHGALGPNRSIVPIQAVISSQSATPAKTITCSLCLEAVDEKLSSGMVIGAHVCRSSVLSSDTSAWLEGLSTVAVCDRLSSGHNTREISSRMETAMELDQSEESEAGAPEASTVIVTARDSSFPLTANEERSLYGFLAAAATTVTALGADQFEEAKLLLQRLCANLPLNMALCPACKSVSEPIEGSGEKCACRKNLRHLLETLKSKFDQWHARPLVASRDPIADEGSFISCCSHPMHAVCKLKYGRVLKSRVNHVNRHRVAMQLVYQFRCPLCKAISTLDLPVLESLLNQIPPQWLQKRFLSETLDPILSCASPTIAARSHFQTLPSWLVRLRQWLDYAPHPSERTADLPQSVLDQVCLMFDGNDF</sequence>
<keyword evidence="1" id="KW-0833">Ubl conjugation pathway</keyword>
<dbReference type="GO" id="GO:0071596">
    <property type="term" value="P:ubiquitin-dependent protein catabolic process via the N-end rule pathway"/>
    <property type="evidence" value="ECO:0007669"/>
    <property type="project" value="UniProtKB-UniRule"/>
</dbReference>
<comment type="pathway">
    <text evidence="1">Protein modification; protein ubiquitination.</text>
</comment>
<reference evidence="5" key="1">
    <citation type="submission" date="2016-06" db="UniProtKB">
        <authorList>
            <consortium name="WormBaseParasite"/>
        </authorList>
    </citation>
    <scope>IDENTIFICATION</scope>
</reference>
<dbReference type="InterPro" id="IPR039164">
    <property type="entry name" value="UBR1-like"/>
</dbReference>
<dbReference type="GO" id="GO:0016567">
    <property type="term" value="P:protein ubiquitination"/>
    <property type="evidence" value="ECO:0007669"/>
    <property type="project" value="UniProtKB-UniRule"/>
</dbReference>
<dbReference type="AlphaFoldDB" id="A0A183ASJ2"/>
<comment type="catalytic activity">
    <reaction evidence="1">
        <text>S-ubiquitinyl-[E2 ubiquitin-conjugating enzyme]-L-cysteine + [acceptor protein]-L-lysine = [E2 ubiquitin-conjugating enzyme]-L-cysteine + N(6)-ubiquitinyl-[acceptor protein]-L-lysine.</text>
        <dbReference type="EC" id="2.3.2.27"/>
    </reaction>
</comment>
<name>A0A183ASJ2_9TREM</name>
<dbReference type="OrthoDB" id="6278451at2759"/>
<dbReference type="EMBL" id="UZAN01048192">
    <property type="protein sequence ID" value="VDP86199.1"/>
    <property type="molecule type" value="Genomic_DNA"/>
</dbReference>
<dbReference type="GO" id="GO:0008270">
    <property type="term" value="F:zinc ion binding"/>
    <property type="evidence" value="ECO:0007669"/>
    <property type="project" value="UniProtKB-UniRule"/>
</dbReference>
<evidence type="ECO:0000313" key="3">
    <source>
        <dbReference type="EMBL" id="VDP86199.1"/>
    </source>
</evidence>
<dbReference type="GO" id="GO:0000151">
    <property type="term" value="C:ubiquitin ligase complex"/>
    <property type="evidence" value="ECO:0007669"/>
    <property type="project" value="TreeGrafter"/>
</dbReference>
<evidence type="ECO:0000256" key="2">
    <source>
        <dbReference type="SAM" id="MobiDB-lite"/>
    </source>
</evidence>
<dbReference type="UniPathway" id="UPA00143"/>
<keyword evidence="1" id="KW-0808">Transferase</keyword>
<gene>
    <name evidence="3" type="ORF">ECPE_LOCUS9927</name>
</gene>
<dbReference type="Proteomes" id="UP000272942">
    <property type="component" value="Unassembled WGS sequence"/>
</dbReference>
<reference evidence="3 4" key="2">
    <citation type="submission" date="2018-11" db="EMBL/GenBank/DDBJ databases">
        <authorList>
            <consortium name="Pathogen Informatics"/>
        </authorList>
    </citation>
    <scope>NUCLEOTIDE SEQUENCE [LARGE SCALE GENOMIC DNA]</scope>
    <source>
        <strain evidence="3 4">Egypt</strain>
    </source>
</reference>
<dbReference type="GO" id="GO:0005737">
    <property type="term" value="C:cytoplasm"/>
    <property type="evidence" value="ECO:0007669"/>
    <property type="project" value="TreeGrafter"/>
</dbReference>
<dbReference type="GO" id="GO:0061630">
    <property type="term" value="F:ubiquitin protein ligase activity"/>
    <property type="evidence" value="ECO:0007669"/>
    <property type="project" value="UniProtKB-UniRule"/>
</dbReference>
<keyword evidence="1" id="KW-0863">Zinc-finger</keyword>